<dbReference type="GO" id="GO:0046872">
    <property type="term" value="F:metal ion binding"/>
    <property type="evidence" value="ECO:0007669"/>
    <property type="project" value="UniProtKB-KW"/>
</dbReference>
<keyword evidence="6" id="KW-0479">Metal-binding</keyword>
<dbReference type="GO" id="GO:0051536">
    <property type="term" value="F:iron-sulfur cluster binding"/>
    <property type="evidence" value="ECO:0007669"/>
    <property type="project" value="UniProtKB-KW"/>
</dbReference>
<dbReference type="PANTHER" id="PTHR42917">
    <property type="entry name" value="2,4-DIENOYL-COA REDUCTASE"/>
    <property type="match status" value="1"/>
</dbReference>
<dbReference type="KEGG" id="dax:FDQ92_07370"/>
<feature type="domain" description="NADH:flavin oxidoreductase/NADH oxidase N-terminal" evidence="10">
    <location>
        <begin position="3"/>
        <end position="187"/>
    </location>
</feature>
<evidence type="ECO:0000256" key="2">
    <source>
        <dbReference type="ARBA" id="ARBA00001966"/>
    </source>
</evidence>
<evidence type="ECO:0000313" key="13">
    <source>
        <dbReference type="Proteomes" id="UP000298602"/>
    </source>
</evidence>
<comment type="cofactor">
    <cofactor evidence="2">
        <name>[4Fe-4S] cluster</name>
        <dbReference type="ChEBI" id="CHEBI:49883"/>
    </cofactor>
</comment>
<evidence type="ECO:0000256" key="6">
    <source>
        <dbReference type="ARBA" id="ARBA00022723"/>
    </source>
</evidence>
<name>A0A4P8L284_9BACT</name>
<dbReference type="Gene3D" id="3.20.20.70">
    <property type="entry name" value="Aldolase class I"/>
    <property type="match status" value="1"/>
</dbReference>
<comment type="cofactor">
    <cofactor evidence="1">
        <name>FMN</name>
        <dbReference type="ChEBI" id="CHEBI:58210"/>
    </cofactor>
</comment>
<evidence type="ECO:0000256" key="9">
    <source>
        <dbReference type="ARBA" id="ARBA00023014"/>
    </source>
</evidence>
<dbReference type="InterPro" id="IPR023753">
    <property type="entry name" value="FAD/NAD-binding_dom"/>
</dbReference>
<keyword evidence="8" id="KW-0408">Iron</keyword>
<dbReference type="PANTHER" id="PTHR42917:SF2">
    <property type="entry name" value="2,4-DIENOYL-COA REDUCTASE [(2E)-ENOYL-COA-PRODUCING]"/>
    <property type="match status" value="1"/>
</dbReference>
<dbReference type="InterPro" id="IPR013785">
    <property type="entry name" value="Aldolase_TIM"/>
</dbReference>
<sequence>MQDLFTPMTLGPLTLANRFVFPPIKTASGTPRGQVTDRQVTLYRQIAHQGPAIVILEPMAVTADGREHPRQLCVHLDDSVAELTKIVAAIHQEDRLACLHLNHGGAAANPKASGTPPRAPSAFTCASVGVPAEVLTEDQIDAIVEGYRVAAQRAAAAGFDLIEVQAGHGYLRGHRVTLAEKADRLGGQFNLAWQAPGKKTMHDGLENLKRQVRAHAEEVLTGRAVDLDLVRERTPDLLVWATGAVQNIPAIEDLEDQYRMTSIEYFAGIKEVRGPRVLVIGAGRTGLEIAEKLGAAGFEVVATKRTDPIGSMMEVITKSLMLMRLGKLSNVTMMPHTAVKQFRADGVEVLQDDQPKVLKPFQTVILASGMRPAPGPEAELRQTVPAVEVIGDAAEVMDIYAAVHAGYDTALKY</sequence>
<dbReference type="InterPro" id="IPR036188">
    <property type="entry name" value="FAD/NAD-bd_sf"/>
</dbReference>
<dbReference type="Gene3D" id="3.40.50.720">
    <property type="entry name" value="NAD(P)-binding Rossmann-like Domain"/>
    <property type="match status" value="1"/>
</dbReference>
<keyword evidence="7" id="KW-0560">Oxidoreductase</keyword>
<dbReference type="SUPFAM" id="SSF51905">
    <property type="entry name" value="FAD/NAD(P)-binding domain"/>
    <property type="match status" value="1"/>
</dbReference>
<evidence type="ECO:0000256" key="1">
    <source>
        <dbReference type="ARBA" id="ARBA00001917"/>
    </source>
</evidence>
<dbReference type="GO" id="GO:0016491">
    <property type="term" value="F:oxidoreductase activity"/>
    <property type="evidence" value="ECO:0007669"/>
    <property type="project" value="UniProtKB-KW"/>
</dbReference>
<evidence type="ECO:0000256" key="5">
    <source>
        <dbReference type="ARBA" id="ARBA00022643"/>
    </source>
</evidence>
<dbReference type="AlphaFoldDB" id="A0A4P8L284"/>
<reference evidence="12 13" key="2">
    <citation type="submission" date="2019-05" db="EMBL/GenBank/DDBJ databases">
        <authorList>
            <person name="Suflita J.M."/>
            <person name="Marks C.R."/>
        </authorList>
    </citation>
    <scope>NUCLEOTIDE SEQUENCE [LARGE SCALE GENOMIC DNA]</scope>
    <source>
        <strain evidence="12 13">ALDC</strain>
    </source>
</reference>
<proteinExistence type="inferred from homology"/>
<keyword evidence="4" id="KW-0285">Flavoprotein</keyword>
<evidence type="ECO:0000313" key="12">
    <source>
        <dbReference type="EMBL" id="QCQ22007.1"/>
    </source>
</evidence>
<evidence type="ECO:0008006" key="14">
    <source>
        <dbReference type="Google" id="ProtNLM"/>
    </source>
</evidence>
<dbReference type="InterPro" id="IPR001155">
    <property type="entry name" value="OxRdtase_FMN_N"/>
</dbReference>
<reference evidence="12 13" key="1">
    <citation type="submission" date="2019-05" db="EMBL/GenBank/DDBJ databases">
        <title>The Complete Genome Sequence of the n-alkane-degrading Desulfoglaeba alkanexedens ALDC reveals multiple alkylsuccinate synthase gene clusters.</title>
        <authorList>
            <person name="Callaghan A.V."/>
            <person name="Davidova I.A."/>
            <person name="Duncan K.E."/>
            <person name="Morris B."/>
            <person name="McInerney M.J."/>
        </authorList>
    </citation>
    <scope>NUCLEOTIDE SEQUENCE [LARGE SCALE GENOMIC DNA]</scope>
    <source>
        <strain evidence="12 13">ALDC</strain>
    </source>
</reference>
<dbReference type="SUPFAM" id="SSF51395">
    <property type="entry name" value="FMN-linked oxidoreductases"/>
    <property type="match status" value="1"/>
</dbReference>
<evidence type="ECO:0000256" key="7">
    <source>
        <dbReference type="ARBA" id="ARBA00023002"/>
    </source>
</evidence>
<dbReference type="Gene3D" id="3.50.50.60">
    <property type="entry name" value="FAD/NAD(P)-binding domain"/>
    <property type="match status" value="1"/>
</dbReference>
<dbReference type="Pfam" id="PF07992">
    <property type="entry name" value="Pyr_redox_2"/>
    <property type="match status" value="1"/>
</dbReference>
<evidence type="ECO:0000256" key="3">
    <source>
        <dbReference type="ARBA" id="ARBA00011048"/>
    </source>
</evidence>
<dbReference type="Pfam" id="PF00724">
    <property type="entry name" value="Oxidored_FMN"/>
    <property type="match status" value="1"/>
</dbReference>
<dbReference type="RefSeq" id="WP_137423976.1">
    <property type="nucleotide sequence ID" value="NZ_CP040098.1"/>
</dbReference>
<evidence type="ECO:0000259" key="10">
    <source>
        <dbReference type="Pfam" id="PF00724"/>
    </source>
</evidence>
<keyword evidence="5" id="KW-0288">FMN</keyword>
<accession>A0A4P8L284</accession>
<dbReference type="Proteomes" id="UP000298602">
    <property type="component" value="Chromosome"/>
</dbReference>
<dbReference type="GO" id="GO:0010181">
    <property type="term" value="F:FMN binding"/>
    <property type="evidence" value="ECO:0007669"/>
    <property type="project" value="InterPro"/>
</dbReference>
<gene>
    <name evidence="12" type="ORF">FDQ92_07370</name>
</gene>
<keyword evidence="9" id="KW-0411">Iron-sulfur</keyword>
<dbReference type="InterPro" id="IPR051793">
    <property type="entry name" value="NADH:flavin_oxidoreductase"/>
</dbReference>
<protein>
    <recommendedName>
        <fullName evidence="14">NADH:flavin oxidoreductase</fullName>
    </recommendedName>
</protein>
<dbReference type="OrthoDB" id="9784632at2"/>
<evidence type="ECO:0000256" key="4">
    <source>
        <dbReference type="ARBA" id="ARBA00022630"/>
    </source>
</evidence>
<evidence type="ECO:0000259" key="11">
    <source>
        <dbReference type="Pfam" id="PF07992"/>
    </source>
</evidence>
<keyword evidence="13" id="KW-1185">Reference proteome</keyword>
<evidence type="ECO:0000256" key="8">
    <source>
        <dbReference type="ARBA" id="ARBA00023004"/>
    </source>
</evidence>
<feature type="domain" description="FAD/NAD(P)-binding" evidence="11">
    <location>
        <begin position="211"/>
        <end position="374"/>
    </location>
</feature>
<comment type="similarity">
    <text evidence="3">In the N-terminal section; belongs to the NADH:flavin oxidoreductase/NADH oxidase family.</text>
</comment>
<dbReference type="EMBL" id="CP040098">
    <property type="protein sequence ID" value="QCQ22007.1"/>
    <property type="molecule type" value="Genomic_DNA"/>
</dbReference>
<organism evidence="12 13">
    <name type="scientific">Desulfoglaeba alkanexedens ALDC</name>
    <dbReference type="NCBI Taxonomy" id="980445"/>
    <lineage>
        <taxon>Bacteria</taxon>
        <taxon>Pseudomonadati</taxon>
        <taxon>Thermodesulfobacteriota</taxon>
        <taxon>Syntrophobacteria</taxon>
        <taxon>Syntrophobacterales</taxon>
        <taxon>Syntrophobacteraceae</taxon>
        <taxon>Desulfoglaeba</taxon>
    </lineage>
</organism>